<dbReference type="GO" id="GO:0005737">
    <property type="term" value="C:cytoplasm"/>
    <property type="evidence" value="ECO:0007669"/>
    <property type="project" value="TreeGrafter"/>
</dbReference>
<dbReference type="GO" id="GO:0006601">
    <property type="term" value="P:creatine biosynthetic process"/>
    <property type="evidence" value="ECO:0007669"/>
    <property type="project" value="TreeGrafter"/>
</dbReference>
<comment type="caution">
    <text evidence="1">The sequence shown here is derived from an EMBL/GenBank/DDBJ whole genome shotgun (WGS) entry which is preliminary data.</text>
</comment>
<evidence type="ECO:0000313" key="2">
    <source>
        <dbReference type="Proteomes" id="UP000189670"/>
    </source>
</evidence>
<evidence type="ECO:0000313" key="1">
    <source>
        <dbReference type="EMBL" id="ETR73856.1"/>
    </source>
</evidence>
<accession>A0A1V1PGC9</accession>
<dbReference type="EMBL" id="ATBP01000035">
    <property type="protein sequence ID" value="ETR73856.1"/>
    <property type="molecule type" value="Genomic_DNA"/>
</dbReference>
<dbReference type="Gene3D" id="3.40.50.150">
    <property type="entry name" value="Vaccinia Virus protein VP39"/>
    <property type="match status" value="1"/>
</dbReference>
<dbReference type="InterPro" id="IPR051038">
    <property type="entry name" value="RMT2/GAMT_Mtase"/>
</dbReference>
<reference evidence="2" key="1">
    <citation type="submission" date="2012-11" db="EMBL/GenBank/DDBJ databases">
        <authorList>
            <person name="Lucero-Rivera Y.E."/>
            <person name="Tovar-Ramirez D."/>
        </authorList>
    </citation>
    <scope>NUCLEOTIDE SEQUENCE [LARGE SCALE GENOMIC DNA]</scope>
    <source>
        <strain evidence="2">Araruama</strain>
    </source>
</reference>
<dbReference type="PANTHER" id="PTHR32379:SF1">
    <property type="entry name" value="GUANIDINOACETATE N-METHYLTRANSFERASE"/>
    <property type="match status" value="1"/>
</dbReference>
<organism evidence="1 2">
    <name type="scientific">Candidatus Magnetoglobus multicellularis str. Araruama</name>
    <dbReference type="NCBI Taxonomy" id="890399"/>
    <lineage>
        <taxon>Bacteria</taxon>
        <taxon>Pseudomonadati</taxon>
        <taxon>Thermodesulfobacteriota</taxon>
        <taxon>Desulfobacteria</taxon>
        <taxon>Desulfobacterales</taxon>
        <taxon>Desulfobacteraceae</taxon>
        <taxon>Candidatus Magnetoglobus</taxon>
    </lineage>
</organism>
<protein>
    <submittedName>
        <fullName evidence="1">Uncharacterized protein</fullName>
    </submittedName>
</protein>
<proteinExistence type="predicted"/>
<dbReference type="AlphaFoldDB" id="A0A1V1PGC9"/>
<dbReference type="InterPro" id="IPR029063">
    <property type="entry name" value="SAM-dependent_MTases_sf"/>
</dbReference>
<dbReference type="PANTHER" id="PTHR32379">
    <property type="entry name" value="GUANIDINOACETATE N-METHYLTRANSFERASE"/>
    <property type="match status" value="1"/>
</dbReference>
<dbReference type="GO" id="GO:0030731">
    <property type="term" value="F:guanidinoacetate N-methyltransferase activity"/>
    <property type="evidence" value="ECO:0007669"/>
    <property type="project" value="TreeGrafter"/>
</dbReference>
<sequence length="129" mass="14458">MPGPFYEIAVSNPNYDKSIFDIGFPKNPYDWKSLPATFANGKLSIAGHPVMEDWERPYMKALANIATLNGGTVLEIGFGLGLSASYIQEHNIEKHIIIEANTTVFEKLKNLLKMPELQQGLFWDSGKKK</sequence>
<dbReference type="Proteomes" id="UP000189670">
    <property type="component" value="Unassembled WGS sequence"/>
</dbReference>
<gene>
    <name evidence="1" type="ORF">OMM_06684</name>
</gene>
<dbReference type="SUPFAM" id="SSF53335">
    <property type="entry name" value="S-adenosyl-L-methionine-dependent methyltransferases"/>
    <property type="match status" value="1"/>
</dbReference>
<name>A0A1V1PGC9_9BACT</name>